<organism evidence="2 3">
    <name type="scientific">Alsobacter ponti</name>
    <dbReference type="NCBI Taxonomy" id="2962936"/>
    <lineage>
        <taxon>Bacteria</taxon>
        <taxon>Pseudomonadati</taxon>
        <taxon>Pseudomonadota</taxon>
        <taxon>Alphaproteobacteria</taxon>
        <taxon>Hyphomicrobiales</taxon>
        <taxon>Alsobacteraceae</taxon>
        <taxon>Alsobacter</taxon>
    </lineage>
</organism>
<feature type="signal peptide" evidence="1">
    <location>
        <begin position="1"/>
        <end position="27"/>
    </location>
</feature>
<comment type="caution">
    <text evidence="2">The sequence shown here is derived from an EMBL/GenBank/DDBJ whole genome shotgun (WGS) entry which is preliminary data.</text>
</comment>
<accession>A0ABT1LDA2</accession>
<dbReference type="InterPro" id="IPR012899">
    <property type="entry name" value="LTXXQ"/>
</dbReference>
<sequence length="174" mass="18890">MQIRRRNAWTLAAITAAGIAVSSAAYAQGPGAGRGGDGPGWWMGHGTMMGPAMMGRGDWDRSCGPAAAGFGQWRLDRLDKEIKLSDAQRAKFEDLKTASIKAAEQMRAACAQDVPATMPARMAAMATRMEAMLQAIKTVQPALDGFYGTLTDDQKARLEGRRGSGRFLRWMHNW</sequence>
<feature type="chain" id="PRO_5045484440" evidence="1">
    <location>
        <begin position="28"/>
        <end position="174"/>
    </location>
</feature>
<dbReference type="Pfam" id="PF07813">
    <property type="entry name" value="LTXXQ"/>
    <property type="match status" value="1"/>
</dbReference>
<proteinExistence type="predicted"/>
<protein>
    <submittedName>
        <fullName evidence="2">Spy/CpxP family protein refolding chaperone</fullName>
    </submittedName>
</protein>
<evidence type="ECO:0000256" key="1">
    <source>
        <dbReference type="SAM" id="SignalP"/>
    </source>
</evidence>
<reference evidence="2 3" key="1">
    <citation type="submission" date="2022-07" db="EMBL/GenBank/DDBJ databases">
        <authorList>
            <person name="Li W.-J."/>
            <person name="Deng Q.-Q."/>
        </authorList>
    </citation>
    <scope>NUCLEOTIDE SEQUENCE [LARGE SCALE GENOMIC DNA]</scope>
    <source>
        <strain evidence="2 3">SYSU M60028</strain>
    </source>
</reference>
<name>A0ABT1LDA2_9HYPH</name>
<keyword evidence="3" id="KW-1185">Reference proteome</keyword>
<gene>
    <name evidence="2" type="ORF">NK718_13015</name>
</gene>
<dbReference type="RefSeq" id="WP_254742911.1">
    <property type="nucleotide sequence ID" value="NZ_JANCLU010000011.1"/>
</dbReference>
<dbReference type="Proteomes" id="UP001205890">
    <property type="component" value="Unassembled WGS sequence"/>
</dbReference>
<keyword evidence="1" id="KW-0732">Signal</keyword>
<evidence type="ECO:0000313" key="2">
    <source>
        <dbReference type="EMBL" id="MCP8939439.1"/>
    </source>
</evidence>
<dbReference type="EMBL" id="JANCLU010000011">
    <property type="protein sequence ID" value="MCP8939439.1"/>
    <property type="molecule type" value="Genomic_DNA"/>
</dbReference>
<evidence type="ECO:0000313" key="3">
    <source>
        <dbReference type="Proteomes" id="UP001205890"/>
    </source>
</evidence>